<gene>
    <name evidence="2" type="ORF">AT727_25150</name>
</gene>
<proteinExistence type="predicted"/>
<evidence type="ECO:0000313" key="3">
    <source>
        <dbReference type="Proteomes" id="UP000054623"/>
    </source>
</evidence>
<accession>A0A0W1JN82</accession>
<sequence>MGLAQGGGRERRLVERLEGLGQRAPELLLGAPPDVGERSRGHLVLQTRQLLGDLGRQHVQTRREELADLDHQPTHGQGERPEPDRRATVPARSAAVRPPLQPQPGQDELPEDEPRRHPGEERDDPAVPGT</sequence>
<reference evidence="2 3" key="1">
    <citation type="submission" date="2015-12" db="EMBL/GenBank/DDBJ databases">
        <title>Draft Genome Sequence of Desulfitobacterium hafniense Strain DH, a Sulfate-reducing Bacterium Isolated from Paddy Soils.</title>
        <authorList>
            <person name="Bao P."/>
            <person name="Zhang X."/>
            <person name="Li G."/>
        </authorList>
    </citation>
    <scope>NUCLEOTIDE SEQUENCE [LARGE SCALE GENOMIC DNA]</scope>
    <source>
        <strain evidence="2 3">DH</strain>
    </source>
</reference>
<feature type="compositionally biased region" description="Basic and acidic residues" evidence="1">
    <location>
        <begin position="61"/>
        <end position="87"/>
    </location>
</feature>
<dbReference type="AlphaFoldDB" id="A0A0W1JN82"/>
<evidence type="ECO:0000313" key="2">
    <source>
        <dbReference type="EMBL" id="KTE93233.1"/>
    </source>
</evidence>
<name>A0A0W1JN82_DESHA</name>
<feature type="region of interest" description="Disordered" evidence="1">
    <location>
        <begin position="55"/>
        <end position="130"/>
    </location>
</feature>
<protein>
    <submittedName>
        <fullName evidence="2">Uncharacterized protein</fullName>
    </submittedName>
</protein>
<evidence type="ECO:0000256" key="1">
    <source>
        <dbReference type="SAM" id="MobiDB-lite"/>
    </source>
</evidence>
<comment type="caution">
    <text evidence="2">The sequence shown here is derived from an EMBL/GenBank/DDBJ whole genome shotgun (WGS) entry which is preliminary data.</text>
</comment>
<feature type="compositionally biased region" description="Basic and acidic residues" evidence="1">
    <location>
        <begin position="8"/>
        <end position="18"/>
    </location>
</feature>
<feature type="region of interest" description="Disordered" evidence="1">
    <location>
        <begin position="1"/>
        <end position="41"/>
    </location>
</feature>
<organism evidence="2 3">
    <name type="scientific">Desulfitobacterium hafniense</name>
    <name type="common">Desulfitobacterium frappieri</name>
    <dbReference type="NCBI Taxonomy" id="49338"/>
    <lineage>
        <taxon>Bacteria</taxon>
        <taxon>Bacillati</taxon>
        <taxon>Bacillota</taxon>
        <taxon>Clostridia</taxon>
        <taxon>Eubacteriales</taxon>
        <taxon>Desulfitobacteriaceae</taxon>
        <taxon>Desulfitobacterium</taxon>
    </lineage>
</organism>
<dbReference type="Proteomes" id="UP000054623">
    <property type="component" value="Unassembled WGS sequence"/>
</dbReference>
<dbReference type="EMBL" id="LOCK01000007">
    <property type="protein sequence ID" value="KTE93233.1"/>
    <property type="molecule type" value="Genomic_DNA"/>
</dbReference>